<feature type="domain" description="Cthe-2314-like HEPN" evidence="1">
    <location>
        <begin position="2"/>
        <end position="112"/>
    </location>
</feature>
<evidence type="ECO:0000259" key="1">
    <source>
        <dbReference type="Pfam" id="PF18730"/>
    </source>
</evidence>
<dbReference type="KEGG" id="bti:BTG_01755"/>
<organism evidence="2 3">
    <name type="scientific">Bacillus thuringiensis HD-771</name>
    <dbReference type="NCBI Taxonomy" id="1218175"/>
    <lineage>
        <taxon>Bacteria</taxon>
        <taxon>Bacillati</taxon>
        <taxon>Bacillota</taxon>
        <taxon>Bacilli</taxon>
        <taxon>Bacillales</taxon>
        <taxon>Bacillaceae</taxon>
        <taxon>Bacillus</taxon>
        <taxon>Bacillus cereus group</taxon>
    </lineage>
</organism>
<accession>A0A9W3JHA6</accession>
<proteinExistence type="predicted"/>
<gene>
    <name evidence="2" type="ORF">BTG_01755</name>
</gene>
<sequence>MLFKYYDLIPVKKNGRVQDITFKNAFWNLKYQRKDINLHTKFGKIKFSNNYKRVSKIRNAIIHSQPPYMVHNQFETKKGITAAKIKYTPSKKLVEGMHDLSICIQGIVEIFCTHITKKMEVIMSNSQILFK</sequence>
<protein>
    <recommendedName>
        <fullName evidence="1">Cthe-2314-like HEPN domain-containing protein</fullName>
    </recommendedName>
</protein>
<dbReference type="Pfam" id="PF18730">
    <property type="entry name" value="HEPN_Cthe2314"/>
    <property type="match status" value="1"/>
</dbReference>
<evidence type="ECO:0000313" key="3">
    <source>
        <dbReference type="Proteomes" id="UP000005259"/>
    </source>
</evidence>
<reference evidence="2 3" key="1">
    <citation type="submission" date="2012-08" db="EMBL/GenBank/DDBJ databases">
        <authorList>
            <person name="Doggett N."/>
            <person name="Teshima H."/>
            <person name="Bruce D."/>
            <person name="Detter J.C."/>
            <person name="Johnson S.L."/>
            <person name="Han C."/>
        </authorList>
    </citation>
    <scope>NUCLEOTIDE SEQUENCE [LARGE SCALE GENOMIC DNA]</scope>
    <source>
        <strain evidence="2 3">HD-771</strain>
    </source>
</reference>
<evidence type="ECO:0000313" key="2">
    <source>
        <dbReference type="EMBL" id="AFQ13856.1"/>
    </source>
</evidence>
<dbReference type="AlphaFoldDB" id="A0A9W3JHA6"/>
<dbReference type="InterPro" id="IPR041394">
    <property type="entry name" value="HEPN_Cthe2314"/>
</dbReference>
<dbReference type="Proteomes" id="UP000005259">
    <property type="component" value="Chromosome"/>
</dbReference>
<dbReference type="EMBL" id="CP003752">
    <property type="protein sequence ID" value="AFQ13856.1"/>
    <property type="molecule type" value="Genomic_DNA"/>
</dbReference>
<name>A0A9W3JHA6_BACTU</name>